<keyword evidence="2" id="KW-1185">Reference proteome</keyword>
<sequence>MIKQLVIPIIFLVTNFSIAEEIETICVDYCGPVCDEDAVHTINDRNKADKMGVKVYLREHEQQCNGIGFSFPNTLGEHEVIWGELHIGSKNNMKFKSYLDIDENDPESVNGFCISKELLSESSVFIQYGDDHYKWSNCGTKLYFKLEPLLNGS</sequence>
<evidence type="ECO:0000313" key="2">
    <source>
        <dbReference type="Proteomes" id="UP000076643"/>
    </source>
</evidence>
<dbReference type="Proteomes" id="UP000076643">
    <property type="component" value="Unassembled WGS sequence"/>
</dbReference>
<gene>
    <name evidence="1" type="ORF">N475_25470</name>
</gene>
<accession>A0A167CWC9</accession>
<comment type="caution">
    <text evidence="1">The sequence shown here is derived from an EMBL/GenBank/DDBJ whole genome shotgun (WGS) entry which is preliminary data.</text>
</comment>
<organism evidence="1 2">
    <name type="scientific">Pseudoalteromonas luteoviolacea DSM 6061</name>
    <dbReference type="NCBI Taxonomy" id="1365250"/>
    <lineage>
        <taxon>Bacteria</taxon>
        <taxon>Pseudomonadati</taxon>
        <taxon>Pseudomonadota</taxon>
        <taxon>Gammaproteobacteria</taxon>
        <taxon>Alteromonadales</taxon>
        <taxon>Pseudoalteromonadaceae</taxon>
        <taxon>Pseudoalteromonas</taxon>
    </lineage>
</organism>
<dbReference type="PATRIC" id="fig|1365250.3.peg.96"/>
<dbReference type="RefSeq" id="WP_063364508.1">
    <property type="nucleotide sequence ID" value="NZ_AQHB01000040.1"/>
</dbReference>
<dbReference type="AlphaFoldDB" id="A0A167CWC9"/>
<reference evidence="1 2" key="1">
    <citation type="submission" date="2013-07" db="EMBL/GenBank/DDBJ databases">
        <title>Comparative Genomic and Metabolomic Analysis of Twelve Strains of Pseudoalteromonas luteoviolacea.</title>
        <authorList>
            <person name="Vynne N.G."/>
            <person name="Mansson M."/>
            <person name="Gram L."/>
        </authorList>
    </citation>
    <scope>NUCLEOTIDE SEQUENCE [LARGE SCALE GENOMIC DNA]</scope>
    <source>
        <strain evidence="1 2">DSM 6061</strain>
    </source>
</reference>
<protein>
    <submittedName>
        <fullName evidence="1">Uncharacterized protein</fullName>
    </submittedName>
</protein>
<evidence type="ECO:0000313" key="1">
    <source>
        <dbReference type="EMBL" id="KZN48141.1"/>
    </source>
</evidence>
<dbReference type="EMBL" id="AUYB01000006">
    <property type="protein sequence ID" value="KZN48141.1"/>
    <property type="molecule type" value="Genomic_DNA"/>
</dbReference>
<name>A0A167CWC9_9GAMM</name>
<proteinExistence type="predicted"/>